<dbReference type="RefSeq" id="WP_239073297.1">
    <property type="nucleotide sequence ID" value="NZ_BOOX01000010.1"/>
</dbReference>
<proteinExistence type="predicted"/>
<name>A0A2M9D0S1_9CELL</name>
<evidence type="ECO:0000313" key="1">
    <source>
        <dbReference type="EMBL" id="PJJ77794.1"/>
    </source>
</evidence>
<protein>
    <submittedName>
        <fullName evidence="1">Uncharacterized protein</fullName>
    </submittedName>
</protein>
<comment type="caution">
    <text evidence="1">The sequence shown here is derived from an EMBL/GenBank/DDBJ whole genome shotgun (WGS) entry which is preliminary data.</text>
</comment>
<accession>A0A2M9D0S1</accession>
<dbReference type="AlphaFoldDB" id="A0A2M9D0S1"/>
<dbReference type="EMBL" id="PGFE01000001">
    <property type="protein sequence ID" value="PJJ77794.1"/>
    <property type="molecule type" value="Genomic_DNA"/>
</dbReference>
<sequence>MNAIGSYDLLPMLGRGKHRNPRRGACFMELASYLAGEKWTDHPACTHPLLAMMARAVNDLTSNAGRPLLAPHVPSVIGLTSKDPHWDVLIALRAATTAFPVAPDDRRQTLAVSILGAERMLDVLDDRPPGTRSARSQEALAAAPEVTAWAERFCWGGKVRPSRFVRDAAPSIVAVSVQALGEASVFDPDLLMRDLLVDTIADCRGWAAVDDPPTALVPADWADVVRPAGADV</sequence>
<organism evidence="1 2">
    <name type="scientific">Sediminihabitans luteus</name>
    <dbReference type="NCBI Taxonomy" id="1138585"/>
    <lineage>
        <taxon>Bacteria</taxon>
        <taxon>Bacillati</taxon>
        <taxon>Actinomycetota</taxon>
        <taxon>Actinomycetes</taxon>
        <taxon>Micrococcales</taxon>
        <taxon>Cellulomonadaceae</taxon>
        <taxon>Sediminihabitans</taxon>
    </lineage>
</organism>
<gene>
    <name evidence="1" type="ORF">CLV28_1020</name>
</gene>
<reference evidence="1 2" key="1">
    <citation type="submission" date="2017-11" db="EMBL/GenBank/DDBJ databases">
        <title>Genomic Encyclopedia of Archaeal and Bacterial Type Strains, Phase II (KMG-II): From Individual Species to Whole Genera.</title>
        <authorList>
            <person name="Goeker M."/>
        </authorList>
    </citation>
    <scope>NUCLEOTIDE SEQUENCE [LARGE SCALE GENOMIC DNA]</scope>
    <source>
        <strain evidence="1 2">DSM 25478</strain>
    </source>
</reference>
<keyword evidence="2" id="KW-1185">Reference proteome</keyword>
<dbReference type="Proteomes" id="UP000231693">
    <property type="component" value="Unassembled WGS sequence"/>
</dbReference>
<evidence type="ECO:0000313" key="2">
    <source>
        <dbReference type="Proteomes" id="UP000231693"/>
    </source>
</evidence>